<organism evidence="1 2">
    <name type="scientific">Faecalibacterium duncaniae (strain DSM 17677 / JCM 31915 / A2-165)</name>
    <name type="common">Faecalibacterium prausnitzii</name>
    <dbReference type="NCBI Taxonomy" id="411483"/>
    <lineage>
        <taxon>Bacteria</taxon>
        <taxon>Bacillati</taxon>
        <taxon>Bacillota</taxon>
        <taxon>Clostridia</taxon>
        <taxon>Eubacteriales</taxon>
        <taxon>Oscillospiraceae</taxon>
        <taxon>Faecalibacterium</taxon>
    </lineage>
</organism>
<dbReference type="Proteomes" id="UP000004619">
    <property type="component" value="Unassembled WGS sequence"/>
</dbReference>
<dbReference type="EMBL" id="ACOP02000001">
    <property type="protein sequence ID" value="EEU98342.1"/>
    <property type="molecule type" value="Genomic_DNA"/>
</dbReference>
<dbReference type="HOGENOM" id="CLU_3043578_0_0_9"/>
<gene>
    <name evidence="1" type="ORF">FAEPRAA2165_00009</name>
</gene>
<proteinExistence type="predicted"/>
<comment type="caution">
    <text evidence="1">The sequence shown here is derived from an EMBL/GenBank/DDBJ whole genome shotgun (WGS) entry which is preliminary data.</text>
</comment>
<dbReference type="AlphaFoldDB" id="C7H172"/>
<protein>
    <submittedName>
        <fullName evidence="1">Uncharacterized protein</fullName>
    </submittedName>
</protein>
<sequence>MAPWQFILSFDNSVTNFVLYFNPFLAKRTRLHYTERKSTARREVLWHTPMIGKV</sequence>
<name>C7H172_FAED2</name>
<reference evidence="1" key="1">
    <citation type="submission" date="2009-08" db="EMBL/GenBank/DDBJ databases">
        <authorList>
            <person name="Weinstock G."/>
            <person name="Sodergren E."/>
            <person name="Clifton S."/>
            <person name="Fulton L."/>
            <person name="Fulton B."/>
            <person name="Courtney L."/>
            <person name="Fronick C."/>
            <person name="Harrison M."/>
            <person name="Strong C."/>
            <person name="Farmer C."/>
            <person name="Delahaunty K."/>
            <person name="Markovic C."/>
            <person name="Hall O."/>
            <person name="Minx P."/>
            <person name="Tomlinson C."/>
            <person name="Mitreva M."/>
            <person name="Nelson J."/>
            <person name="Hou S."/>
            <person name="Wollam A."/>
            <person name="Pepin K.H."/>
            <person name="Johnson M."/>
            <person name="Bhonagiri V."/>
            <person name="Nash W.E."/>
            <person name="Warren W."/>
            <person name="Chinwalla A."/>
            <person name="Mardis E.R."/>
            <person name="Wilson R.K."/>
        </authorList>
    </citation>
    <scope>NUCLEOTIDE SEQUENCE [LARGE SCALE GENOMIC DNA]</scope>
    <source>
        <strain evidence="1">A2-165</strain>
    </source>
</reference>
<accession>C7H172</accession>
<keyword evidence="2" id="KW-1185">Reference proteome</keyword>
<evidence type="ECO:0000313" key="1">
    <source>
        <dbReference type="EMBL" id="EEU98342.1"/>
    </source>
</evidence>
<evidence type="ECO:0000313" key="2">
    <source>
        <dbReference type="Proteomes" id="UP000004619"/>
    </source>
</evidence>